<evidence type="ECO:0000256" key="3">
    <source>
        <dbReference type="SAM" id="SignalP"/>
    </source>
</evidence>
<dbReference type="SUPFAM" id="SSF53474">
    <property type="entry name" value="alpha/beta-Hydrolases"/>
    <property type="match status" value="1"/>
</dbReference>
<dbReference type="InterPro" id="IPR029058">
    <property type="entry name" value="AB_hydrolase_fold"/>
</dbReference>
<feature type="chain" id="PRO_5015875479" evidence="3">
    <location>
        <begin position="20"/>
        <end position="280"/>
    </location>
</feature>
<dbReference type="InterPro" id="IPR052558">
    <property type="entry name" value="Siderophore_Hydrolase_D"/>
</dbReference>
<reference evidence="4 5" key="1">
    <citation type="submission" date="2017-06" db="EMBL/GenBank/DDBJ databases">
        <title>Complete genome of Helicobacter apodemus.</title>
        <authorList>
            <person name="Cho S."/>
        </authorList>
    </citation>
    <scope>NUCLEOTIDE SEQUENCE [LARGE SCALE GENOMIC DNA]</scope>
    <source>
        <strain evidence="5">SNUVETPUB-15-01</strain>
    </source>
</reference>
<keyword evidence="2" id="KW-0378">Hydrolase</keyword>
<evidence type="ECO:0000313" key="4">
    <source>
        <dbReference type="EMBL" id="AWI34760.1"/>
    </source>
</evidence>
<comment type="similarity">
    <text evidence="1">Belongs to the esterase D family.</text>
</comment>
<evidence type="ECO:0000256" key="1">
    <source>
        <dbReference type="ARBA" id="ARBA00005622"/>
    </source>
</evidence>
<dbReference type="Gene3D" id="3.40.50.1820">
    <property type="entry name" value="alpha/beta hydrolase"/>
    <property type="match status" value="1"/>
</dbReference>
<dbReference type="PANTHER" id="PTHR40841:SF2">
    <property type="entry name" value="SIDEROPHORE-DEGRADING ESTERASE (EUROFUNG)"/>
    <property type="match status" value="1"/>
</dbReference>
<protein>
    <submittedName>
        <fullName evidence="4">IroE protein</fullName>
    </submittedName>
</protein>
<evidence type="ECO:0000256" key="2">
    <source>
        <dbReference type="ARBA" id="ARBA00022801"/>
    </source>
</evidence>
<sequence length="280" mass="31603">MKGYILLIFICICFGNVFAAPSQEIPPLMQEAKNLFSIETTRMQNIQGRFYNIHIAIPKHKADKKSVFYTLDGNAFFPLLLNEIATKESTKPFKALPIIIGVGHYSPLAYDRALRTYDYTPLLPEYLQDKFSGGGGIDSFLDFLIQEVKPSIHKQFGVPQKELLFGHSFGGLFVLHTLLSKPQSFTHYVCASPSLWWGEGKFLSLPLKLRDYPDSIIFTRGSLEKNSKKMQGALKLESLIWDLQTNAPNPRNIVFIEFNGQSHGSSVPYALQSGLDIFME</sequence>
<dbReference type="OrthoDB" id="5523653at2"/>
<dbReference type="AlphaFoldDB" id="A0A2U8FER2"/>
<proteinExistence type="inferred from homology"/>
<dbReference type="PANTHER" id="PTHR40841">
    <property type="entry name" value="SIDEROPHORE TRIACETYLFUSARININE C ESTERASE"/>
    <property type="match status" value="1"/>
</dbReference>
<dbReference type="RefSeq" id="WP_108911546.1">
    <property type="nucleotide sequence ID" value="NZ_CP021886.1"/>
</dbReference>
<dbReference type="EMBL" id="CP021886">
    <property type="protein sequence ID" value="AWI34760.1"/>
    <property type="molecule type" value="Genomic_DNA"/>
</dbReference>
<feature type="signal peptide" evidence="3">
    <location>
        <begin position="1"/>
        <end position="19"/>
    </location>
</feature>
<keyword evidence="3" id="KW-0732">Signal</keyword>
<name>A0A2U8FER2_9HELI</name>
<accession>A0A2U8FER2</accession>
<dbReference type="Pfam" id="PF00756">
    <property type="entry name" value="Esterase"/>
    <property type="match status" value="1"/>
</dbReference>
<organism evidence="4 5">
    <name type="scientific">Helicobacter apodemus</name>
    <dbReference type="NCBI Taxonomy" id="135569"/>
    <lineage>
        <taxon>Bacteria</taxon>
        <taxon>Pseudomonadati</taxon>
        <taxon>Campylobacterota</taxon>
        <taxon>Epsilonproteobacteria</taxon>
        <taxon>Campylobacterales</taxon>
        <taxon>Helicobacteraceae</taxon>
        <taxon>Helicobacter</taxon>
    </lineage>
</organism>
<gene>
    <name evidence="4" type="ORF">CDV25_08295</name>
</gene>
<dbReference type="Proteomes" id="UP000244890">
    <property type="component" value="Chromosome"/>
</dbReference>
<dbReference type="GO" id="GO:0016788">
    <property type="term" value="F:hydrolase activity, acting on ester bonds"/>
    <property type="evidence" value="ECO:0007669"/>
    <property type="project" value="TreeGrafter"/>
</dbReference>
<evidence type="ECO:0000313" key="5">
    <source>
        <dbReference type="Proteomes" id="UP000244890"/>
    </source>
</evidence>
<dbReference type="InterPro" id="IPR000801">
    <property type="entry name" value="Esterase-like"/>
</dbReference>
<dbReference type="KEGG" id="had:CDV25_08295"/>